<organism evidence="2">
    <name type="scientific">Zea mays</name>
    <name type="common">Maize</name>
    <dbReference type="NCBI Taxonomy" id="4577"/>
    <lineage>
        <taxon>Eukaryota</taxon>
        <taxon>Viridiplantae</taxon>
        <taxon>Streptophyta</taxon>
        <taxon>Embryophyta</taxon>
        <taxon>Tracheophyta</taxon>
        <taxon>Spermatophyta</taxon>
        <taxon>Magnoliopsida</taxon>
        <taxon>Liliopsida</taxon>
        <taxon>Poales</taxon>
        <taxon>Poaceae</taxon>
        <taxon>PACMAD clade</taxon>
        <taxon>Panicoideae</taxon>
        <taxon>Andropogonodae</taxon>
        <taxon>Andropogoneae</taxon>
        <taxon>Tripsacinae</taxon>
        <taxon>Zea</taxon>
    </lineage>
</organism>
<evidence type="ECO:0000256" key="1">
    <source>
        <dbReference type="SAM" id="MobiDB-lite"/>
    </source>
</evidence>
<proteinExistence type="predicted"/>
<gene>
    <name evidence="2" type="ORF">ZEAMMB73_Zm00001d006861</name>
</gene>
<dbReference type="AlphaFoldDB" id="A0A1D6F1H4"/>
<protein>
    <submittedName>
        <fullName evidence="2">Uncharacterized protein</fullName>
    </submittedName>
</protein>
<sequence length="140" mass="15968">MCSTLRLDKSYCPAACTASPSPTGSTGPQARCREADTDRRETVPPQFCNGTSLLKYPEVVLRPFYVVEWMRYLNQECSKTIFCNCSHFGGRTSTGESPGGGRYCWDMSKPVEMQWRWRSTLAWRSCETHRSRTPPRGRLD</sequence>
<evidence type="ECO:0000313" key="2">
    <source>
        <dbReference type="EMBL" id="ONM25276.1"/>
    </source>
</evidence>
<accession>A0A1D6F1H4</accession>
<reference evidence="2" key="1">
    <citation type="submission" date="2015-12" db="EMBL/GenBank/DDBJ databases">
        <title>Update maize B73 reference genome by single molecule sequencing technologies.</title>
        <authorList>
            <consortium name="Maize Genome Sequencing Project"/>
            <person name="Ware D."/>
        </authorList>
    </citation>
    <scope>NUCLEOTIDE SEQUENCE [LARGE SCALE GENOMIC DNA]</scope>
    <source>
        <tissue evidence="2">Seedling</tissue>
    </source>
</reference>
<feature type="region of interest" description="Disordered" evidence="1">
    <location>
        <begin position="17"/>
        <end position="36"/>
    </location>
</feature>
<name>A0A1D6F1H4_MAIZE</name>
<dbReference type="EMBL" id="CM007648">
    <property type="protein sequence ID" value="ONM25276.1"/>
    <property type="molecule type" value="Genomic_DNA"/>
</dbReference>
<feature type="compositionally biased region" description="Polar residues" evidence="1">
    <location>
        <begin position="18"/>
        <end position="28"/>
    </location>
</feature>